<proteinExistence type="predicted"/>
<dbReference type="SUPFAM" id="SSF47226">
    <property type="entry name" value="Histidine-containing phosphotransfer domain, HPT domain"/>
    <property type="match status" value="1"/>
</dbReference>
<organism evidence="4 5">
    <name type="scientific">Thiohalophilus thiocyanatoxydans</name>
    <dbReference type="NCBI Taxonomy" id="381308"/>
    <lineage>
        <taxon>Bacteria</taxon>
        <taxon>Pseudomonadati</taxon>
        <taxon>Pseudomonadota</taxon>
        <taxon>Gammaproteobacteria</taxon>
        <taxon>Thiohalomonadales</taxon>
        <taxon>Thiohalophilaceae</taxon>
        <taxon>Thiohalophilus</taxon>
    </lineage>
</organism>
<dbReference type="PROSITE" id="PS50894">
    <property type="entry name" value="HPT"/>
    <property type="match status" value="1"/>
</dbReference>
<feature type="modified residue" description="Phosphohistidine" evidence="2">
    <location>
        <position position="65"/>
    </location>
</feature>
<dbReference type="RefSeq" id="WP_134082305.1">
    <property type="nucleotide sequence ID" value="NZ_SOQX01000002.1"/>
</dbReference>
<dbReference type="InterPro" id="IPR008207">
    <property type="entry name" value="Sig_transdc_His_kin_Hpt_dom"/>
</dbReference>
<evidence type="ECO:0000256" key="1">
    <source>
        <dbReference type="ARBA" id="ARBA00023012"/>
    </source>
</evidence>
<dbReference type="Proteomes" id="UP000294914">
    <property type="component" value="Unassembled WGS sequence"/>
</dbReference>
<name>A0A4R8IYR3_9GAMM</name>
<protein>
    <submittedName>
        <fullName evidence="4">HPt (Histidine-containing phosphotransfer) domain-containing protein</fullName>
    </submittedName>
</protein>
<dbReference type="GO" id="GO:0000160">
    <property type="term" value="P:phosphorelay signal transduction system"/>
    <property type="evidence" value="ECO:0007669"/>
    <property type="project" value="UniProtKB-KW"/>
</dbReference>
<dbReference type="Pfam" id="PF01627">
    <property type="entry name" value="Hpt"/>
    <property type="match status" value="1"/>
</dbReference>
<keyword evidence="1" id="KW-0902">Two-component regulatory system</keyword>
<evidence type="ECO:0000259" key="3">
    <source>
        <dbReference type="PROSITE" id="PS50894"/>
    </source>
</evidence>
<reference evidence="4 5" key="1">
    <citation type="submission" date="2019-03" db="EMBL/GenBank/DDBJ databases">
        <title>Genomic Encyclopedia of Type Strains, Phase IV (KMG-IV): sequencing the most valuable type-strain genomes for metagenomic binning, comparative biology and taxonomic classification.</title>
        <authorList>
            <person name="Goeker M."/>
        </authorList>
    </citation>
    <scope>NUCLEOTIDE SEQUENCE [LARGE SCALE GENOMIC DNA]</scope>
    <source>
        <strain evidence="4 5">DSM 16326</strain>
    </source>
</reference>
<evidence type="ECO:0000313" key="4">
    <source>
        <dbReference type="EMBL" id="TDY02979.1"/>
    </source>
</evidence>
<dbReference type="Gene3D" id="1.20.120.160">
    <property type="entry name" value="HPT domain"/>
    <property type="match status" value="1"/>
</dbReference>
<dbReference type="EMBL" id="SOQX01000002">
    <property type="protein sequence ID" value="TDY02979.1"/>
    <property type="molecule type" value="Genomic_DNA"/>
</dbReference>
<evidence type="ECO:0000256" key="2">
    <source>
        <dbReference type="PROSITE-ProRule" id="PRU00110"/>
    </source>
</evidence>
<keyword evidence="5" id="KW-1185">Reference proteome</keyword>
<sequence length="127" mass="14146">MAENSSSTDNRALLDKDQALEQAGGSESLARELFGMLLDDLPVLRQQLQQAIADDRADAMWDHAHKLYGSTVYCGVPALREAARAMEECIKQQNKAELTACFAQLAAEIERLLEQGPQLTEQLRRDE</sequence>
<keyword evidence="2" id="KW-0597">Phosphoprotein</keyword>
<dbReference type="InterPro" id="IPR036641">
    <property type="entry name" value="HPT_dom_sf"/>
</dbReference>
<dbReference type="AlphaFoldDB" id="A0A4R8IYR3"/>
<dbReference type="OrthoDB" id="5770265at2"/>
<dbReference type="GO" id="GO:0004672">
    <property type="term" value="F:protein kinase activity"/>
    <property type="evidence" value="ECO:0007669"/>
    <property type="project" value="UniProtKB-ARBA"/>
</dbReference>
<gene>
    <name evidence="4" type="ORF">EDC23_1363</name>
</gene>
<accession>A0A4R8IYR3</accession>
<feature type="domain" description="HPt" evidence="3">
    <location>
        <begin position="26"/>
        <end position="126"/>
    </location>
</feature>
<comment type="caution">
    <text evidence="4">The sequence shown here is derived from an EMBL/GenBank/DDBJ whole genome shotgun (WGS) entry which is preliminary data.</text>
</comment>
<evidence type="ECO:0000313" key="5">
    <source>
        <dbReference type="Proteomes" id="UP000294914"/>
    </source>
</evidence>